<dbReference type="InterPro" id="IPR004045">
    <property type="entry name" value="Glutathione_S-Trfase_N"/>
</dbReference>
<proteinExistence type="predicted"/>
<dbReference type="CDD" id="cd00570">
    <property type="entry name" value="GST_N_family"/>
    <property type="match status" value="1"/>
</dbReference>
<sequence length="431" mass="49273">MAAAGAAVSDATLRRLNQLARELPEEVMYPERCRSKRLIHFSFEEVVRLFDHDLTDEQVTVVLYRDPALWCPYCQRLQFFLEEKRLPYRTVHIPMWCYETGENPKPQWYMQMVPSGLLPAVKLLDTDQILIESLAIMQFLQADPRFAQYGNPRAVANEAEDARVASLVRMERELFSDWLRYLTGPPAMASVLRRAFFAAMDKVERALAASPTAPFFSAPLSSDGEGPGFVDCLIAPFLERIEFTMPFWKGIEIRNNPKWPCLERWYKAIEARPGYLKGNAYSTVFNLPPQVGRHTTAESERAAAAPFRDQVLNEARRLKFEPVEGDDDNARRIREARHEAGAALIRNFARVVRDMKRTCVDDDDSPGDDISRAMYAIAELLVRGNAATVEKVTNPTTRRALEHIRERVCVPRDLRTMPAQQFQAAVNHLLQ</sequence>
<dbReference type="Gene3D" id="1.20.1050.10">
    <property type="match status" value="1"/>
</dbReference>
<dbReference type="Gene3D" id="3.40.30.10">
    <property type="entry name" value="Glutaredoxin"/>
    <property type="match status" value="1"/>
</dbReference>
<dbReference type="GO" id="GO:0005737">
    <property type="term" value="C:cytoplasm"/>
    <property type="evidence" value="ECO:0007669"/>
    <property type="project" value="TreeGrafter"/>
</dbReference>
<dbReference type="Pfam" id="PF13410">
    <property type="entry name" value="GST_C_2"/>
    <property type="match status" value="1"/>
</dbReference>
<organism evidence="2 3">
    <name type="scientific">Cyanidium caldarium</name>
    <name type="common">Red alga</name>
    <dbReference type="NCBI Taxonomy" id="2771"/>
    <lineage>
        <taxon>Eukaryota</taxon>
        <taxon>Rhodophyta</taxon>
        <taxon>Bangiophyceae</taxon>
        <taxon>Cyanidiales</taxon>
        <taxon>Cyanidiaceae</taxon>
        <taxon>Cyanidium</taxon>
    </lineage>
</organism>
<comment type="caution">
    <text evidence="2">The sequence shown here is derived from an EMBL/GenBank/DDBJ whole genome shotgun (WGS) entry which is preliminary data.</text>
</comment>
<dbReference type="SUPFAM" id="SSF47616">
    <property type="entry name" value="GST C-terminal domain-like"/>
    <property type="match status" value="1"/>
</dbReference>
<reference evidence="2 3" key="1">
    <citation type="submission" date="2022-07" db="EMBL/GenBank/DDBJ databases">
        <title>Genome-wide signatures of adaptation to extreme environments.</title>
        <authorList>
            <person name="Cho C.H."/>
            <person name="Yoon H.S."/>
        </authorList>
    </citation>
    <scope>NUCLEOTIDE SEQUENCE [LARGE SCALE GENOMIC DNA]</scope>
    <source>
        <strain evidence="2 3">DBV 063 E5</strain>
    </source>
</reference>
<dbReference type="Proteomes" id="UP001301350">
    <property type="component" value="Unassembled WGS sequence"/>
</dbReference>
<dbReference type="InterPro" id="IPR050983">
    <property type="entry name" value="GST_Omega/HSP26"/>
</dbReference>
<dbReference type="AlphaFoldDB" id="A0AAV9IX20"/>
<evidence type="ECO:0000313" key="2">
    <source>
        <dbReference type="EMBL" id="KAK4536848.1"/>
    </source>
</evidence>
<dbReference type="SUPFAM" id="SSF52833">
    <property type="entry name" value="Thioredoxin-like"/>
    <property type="match status" value="1"/>
</dbReference>
<dbReference type="EMBL" id="JANCYW010000010">
    <property type="protein sequence ID" value="KAK4536848.1"/>
    <property type="molecule type" value="Genomic_DNA"/>
</dbReference>
<protein>
    <recommendedName>
        <fullName evidence="1">GST N-terminal domain-containing protein</fullName>
    </recommendedName>
</protein>
<evidence type="ECO:0000313" key="3">
    <source>
        <dbReference type="Proteomes" id="UP001301350"/>
    </source>
</evidence>
<dbReference type="PANTHER" id="PTHR43968">
    <property type="match status" value="1"/>
</dbReference>
<dbReference type="PROSITE" id="PS50404">
    <property type="entry name" value="GST_NTER"/>
    <property type="match status" value="1"/>
</dbReference>
<name>A0AAV9IX20_CYACA</name>
<accession>A0AAV9IX20</accession>
<evidence type="ECO:0000259" key="1">
    <source>
        <dbReference type="PROSITE" id="PS50404"/>
    </source>
</evidence>
<keyword evidence="3" id="KW-1185">Reference proteome</keyword>
<gene>
    <name evidence="2" type="ORF">CDCA_CDCA10G2873</name>
</gene>
<dbReference type="Pfam" id="PF13409">
    <property type="entry name" value="GST_N_2"/>
    <property type="match status" value="1"/>
</dbReference>
<dbReference type="PANTHER" id="PTHR43968:SF14">
    <property type="entry name" value="GLUTATHIONE S-TRANSFERASE"/>
    <property type="match status" value="1"/>
</dbReference>
<dbReference type="InterPro" id="IPR036249">
    <property type="entry name" value="Thioredoxin-like_sf"/>
</dbReference>
<feature type="domain" description="GST N-terminal" evidence="1">
    <location>
        <begin position="59"/>
        <end position="148"/>
    </location>
</feature>
<dbReference type="InterPro" id="IPR036282">
    <property type="entry name" value="Glutathione-S-Trfase_C_sf"/>
</dbReference>